<keyword evidence="2" id="KW-0732">Signal</keyword>
<keyword evidence="4" id="KW-1185">Reference proteome</keyword>
<sequence length="71" mass="7269">MITIRNALVAVAMGAATLVVPVTMPGQVAGAESVAHPCSQHKNPTKCYERWGGGPIGDDNITHPSGSGIDD</sequence>
<name>A0ABW4SV96_9ACTN</name>
<organism evidence="3 4">
    <name type="scientific">Nonomuraea mangrovi</name>
    <dbReference type="NCBI Taxonomy" id="2316207"/>
    <lineage>
        <taxon>Bacteria</taxon>
        <taxon>Bacillati</taxon>
        <taxon>Actinomycetota</taxon>
        <taxon>Actinomycetes</taxon>
        <taxon>Streptosporangiales</taxon>
        <taxon>Streptosporangiaceae</taxon>
        <taxon>Nonomuraea</taxon>
    </lineage>
</organism>
<dbReference type="EMBL" id="JBHUFV010000020">
    <property type="protein sequence ID" value="MFD1932294.1"/>
    <property type="molecule type" value="Genomic_DNA"/>
</dbReference>
<feature type="region of interest" description="Disordered" evidence="1">
    <location>
        <begin position="52"/>
        <end position="71"/>
    </location>
</feature>
<reference evidence="4" key="1">
    <citation type="journal article" date="2019" name="Int. J. Syst. Evol. Microbiol.">
        <title>The Global Catalogue of Microorganisms (GCM) 10K type strain sequencing project: providing services to taxonomists for standard genome sequencing and annotation.</title>
        <authorList>
            <consortium name="The Broad Institute Genomics Platform"/>
            <consortium name="The Broad Institute Genome Sequencing Center for Infectious Disease"/>
            <person name="Wu L."/>
            <person name="Ma J."/>
        </authorList>
    </citation>
    <scope>NUCLEOTIDE SEQUENCE [LARGE SCALE GENOMIC DNA]</scope>
    <source>
        <strain evidence="4">ICMP 6774ER</strain>
    </source>
</reference>
<gene>
    <name evidence="3" type="ORF">ACFSKW_12495</name>
</gene>
<proteinExistence type="predicted"/>
<feature type="chain" id="PRO_5045654886" evidence="2">
    <location>
        <begin position="22"/>
        <end position="71"/>
    </location>
</feature>
<accession>A0ABW4SV96</accession>
<feature type="signal peptide" evidence="2">
    <location>
        <begin position="1"/>
        <end position="21"/>
    </location>
</feature>
<dbReference type="RefSeq" id="WP_379572357.1">
    <property type="nucleotide sequence ID" value="NZ_JBHUFV010000020.1"/>
</dbReference>
<evidence type="ECO:0000256" key="2">
    <source>
        <dbReference type="SAM" id="SignalP"/>
    </source>
</evidence>
<dbReference type="Proteomes" id="UP001597368">
    <property type="component" value="Unassembled WGS sequence"/>
</dbReference>
<evidence type="ECO:0000313" key="4">
    <source>
        <dbReference type="Proteomes" id="UP001597368"/>
    </source>
</evidence>
<evidence type="ECO:0000256" key="1">
    <source>
        <dbReference type="SAM" id="MobiDB-lite"/>
    </source>
</evidence>
<protein>
    <submittedName>
        <fullName evidence="3">Uncharacterized protein</fullName>
    </submittedName>
</protein>
<evidence type="ECO:0000313" key="3">
    <source>
        <dbReference type="EMBL" id="MFD1932294.1"/>
    </source>
</evidence>
<comment type="caution">
    <text evidence="3">The sequence shown here is derived from an EMBL/GenBank/DDBJ whole genome shotgun (WGS) entry which is preliminary data.</text>
</comment>